<geneLocation type="plasmid" evidence="2">
    <name>pjcm18538 dna</name>
</geneLocation>
<organism evidence="1 2">
    <name type="scientific">Mycolicibacterium arabiense</name>
    <dbReference type="NCBI Taxonomy" id="1286181"/>
    <lineage>
        <taxon>Bacteria</taxon>
        <taxon>Bacillati</taxon>
        <taxon>Actinomycetota</taxon>
        <taxon>Actinomycetes</taxon>
        <taxon>Mycobacteriales</taxon>
        <taxon>Mycobacteriaceae</taxon>
        <taxon>Mycolicibacterium</taxon>
    </lineage>
</organism>
<gene>
    <name evidence="1" type="ORF">MARA_04550</name>
</gene>
<keyword evidence="2" id="KW-1185">Reference proteome</keyword>
<dbReference type="EMBL" id="AP022593">
    <property type="protein sequence ID" value="BBY46987.1"/>
    <property type="molecule type" value="Genomic_DNA"/>
</dbReference>
<reference evidence="1 2" key="1">
    <citation type="journal article" date="2019" name="Emerg. Microbes Infect.">
        <title>Comprehensive subspecies identification of 175 nontuberculous mycobacteria species based on 7547 genomic profiles.</title>
        <authorList>
            <person name="Matsumoto Y."/>
            <person name="Kinjo T."/>
            <person name="Motooka D."/>
            <person name="Nabeya D."/>
            <person name="Jung N."/>
            <person name="Uechi K."/>
            <person name="Horii T."/>
            <person name="Iida T."/>
            <person name="Fujita J."/>
            <person name="Nakamura S."/>
        </authorList>
    </citation>
    <scope>NUCLEOTIDE SEQUENCE [LARGE SCALE GENOMIC DNA]</scope>
    <source>
        <strain evidence="1 2">JCM 18538</strain>
    </source>
</reference>
<proteinExistence type="predicted"/>
<sequence length="106" mass="11350">MARQIRSAARYHGDEASGPGMLDFAVNVRADAPPAWLADRLRARMGDLGRYPGADDVARATSAVALRHGRDVAEVAPSFTEPEAALAAAVRPEWPVLLDAIVEAMR</sequence>
<dbReference type="AlphaFoldDB" id="A0A7I7RR57"/>
<dbReference type="KEGG" id="marz:MARA_04550"/>
<name>A0A7I7RR57_9MYCO</name>
<dbReference type="Proteomes" id="UP000467428">
    <property type="component" value="Chromosome"/>
</dbReference>
<evidence type="ECO:0000313" key="2">
    <source>
        <dbReference type="Proteomes" id="UP000467428"/>
    </source>
</evidence>
<accession>A0A7I7RR57</accession>
<evidence type="ECO:0008006" key="3">
    <source>
        <dbReference type="Google" id="ProtNLM"/>
    </source>
</evidence>
<evidence type="ECO:0000313" key="1">
    <source>
        <dbReference type="EMBL" id="BBY46987.1"/>
    </source>
</evidence>
<protein>
    <recommendedName>
        <fullName evidence="3">Aminotransferase</fullName>
    </recommendedName>
</protein>